<comment type="similarity">
    <text evidence="2">Belongs to the methyl-accepting chemotaxis (MCP) protein family.</text>
</comment>
<dbReference type="CDD" id="cd06225">
    <property type="entry name" value="HAMP"/>
    <property type="match status" value="1"/>
</dbReference>
<organism evidence="7 8">
    <name type="scientific">Blautia parvula</name>
    <dbReference type="NCBI Taxonomy" id="2877527"/>
    <lineage>
        <taxon>Bacteria</taxon>
        <taxon>Bacillati</taxon>
        <taxon>Bacillota</taxon>
        <taxon>Clostridia</taxon>
        <taxon>Lachnospirales</taxon>
        <taxon>Lachnospiraceae</taxon>
        <taxon>Blautia</taxon>
    </lineage>
</organism>
<dbReference type="SMART" id="SM00304">
    <property type="entry name" value="HAMP"/>
    <property type="match status" value="1"/>
</dbReference>
<accession>A0ABQ0BVL8</accession>
<dbReference type="PROSITE" id="PS50111">
    <property type="entry name" value="CHEMOTAXIS_TRANSDUC_2"/>
    <property type="match status" value="1"/>
</dbReference>
<keyword evidence="8" id="KW-1185">Reference proteome</keyword>
<evidence type="ECO:0000256" key="4">
    <source>
        <dbReference type="SAM" id="Phobius"/>
    </source>
</evidence>
<sequence length="558" mass="60253">MKKYFSNLKIGTKLIAAFASILVLYILTVLVSVHTIQNMSEKMDDLYNQPFAKVEASMNMASNLHLVGKNLTIMAATEDIVDEDALMAETKAAIQEEAKDLEFLQTGYGSDTAQVRTLGEQFRELGIPRDQIITLLEQGKSEQALALYVSEYMPKMDKVNDTLNKLTGECVNDAEDTLNTSLTSNTNVRFMILGLALICILITCVLWLTITRSILGPVNEIKKAAQAVADGKLKADLSYTSDNELGQLAENIRETTKALNIYVSEIKTGMTALGNGKLNYRTKIKFKGDFVALGDALDEIGGLLRNAIQQISGSAEQVAGGAEQVSNAAQALAQGTSQQASSIEELAVSINEITESINGNADKAVKSSRLADNVGCSLESNDQQMRSLLDAIKEIKNNSREITGIVKEIEDIAFQTNILALNASVEAARAGEAGRGFSVVAGEVRRLASKTAEASKLTAGLVEKNTEAVNVGMNTVHSTAESLKTSVEKAQEVNRMMDEISELSVQQAEAIMQVRRSMDLISDIVQGNSASSEESAAASEELSAQAQMLKELVEQFEI</sequence>
<dbReference type="Pfam" id="PF00015">
    <property type="entry name" value="MCPsignal"/>
    <property type="match status" value="1"/>
</dbReference>
<keyword evidence="1" id="KW-0145">Chemotaxis</keyword>
<evidence type="ECO:0000256" key="2">
    <source>
        <dbReference type="ARBA" id="ARBA00029447"/>
    </source>
</evidence>
<feature type="transmembrane region" description="Helical" evidence="4">
    <location>
        <begin position="14"/>
        <end position="33"/>
    </location>
</feature>
<dbReference type="Gene3D" id="6.10.340.10">
    <property type="match status" value="1"/>
</dbReference>
<dbReference type="Pfam" id="PF12729">
    <property type="entry name" value="4HB_MCP_1"/>
    <property type="match status" value="1"/>
</dbReference>
<dbReference type="InterPro" id="IPR004090">
    <property type="entry name" value="Chemotax_Me-accpt_rcpt"/>
</dbReference>
<dbReference type="InterPro" id="IPR024478">
    <property type="entry name" value="HlyB_4HB_MCP"/>
</dbReference>
<evidence type="ECO:0000259" key="6">
    <source>
        <dbReference type="PROSITE" id="PS50885"/>
    </source>
</evidence>
<dbReference type="PANTHER" id="PTHR43531:SF11">
    <property type="entry name" value="METHYL-ACCEPTING CHEMOTAXIS PROTEIN 3"/>
    <property type="match status" value="1"/>
</dbReference>
<dbReference type="Proteomes" id="UP001600941">
    <property type="component" value="Unassembled WGS sequence"/>
</dbReference>
<dbReference type="InterPro" id="IPR003660">
    <property type="entry name" value="HAMP_dom"/>
</dbReference>
<keyword evidence="4" id="KW-0472">Membrane</keyword>
<dbReference type="PRINTS" id="PR00260">
    <property type="entry name" value="CHEMTRNSDUCR"/>
</dbReference>
<keyword evidence="3" id="KW-0807">Transducer</keyword>
<dbReference type="PROSITE" id="PS50885">
    <property type="entry name" value="HAMP"/>
    <property type="match status" value="1"/>
</dbReference>
<evidence type="ECO:0000259" key="5">
    <source>
        <dbReference type="PROSITE" id="PS50111"/>
    </source>
</evidence>
<evidence type="ECO:0000256" key="3">
    <source>
        <dbReference type="PROSITE-ProRule" id="PRU00284"/>
    </source>
</evidence>
<feature type="domain" description="Methyl-accepting transducer" evidence="5">
    <location>
        <begin position="314"/>
        <end position="543"/>
    </location>
</feature>
<gene>
    <name evidence="7" type="ORF">K340107D12_33870</name>
</gene>
<dbReference type="InterPro" id="IPR004089">
    <property type="entry name" value="MCPsignal_dom"/>
</dbReference>
<proteinExistence type="inferred from homology"/>
<evidence type="ECO:0000256" key="1">
    <source>
        <dbReference type="ARBA" id="ARBA00022500"/>
    </source>
</evidence>
<protein>
    <submittedName>
        <fullName evidence="7">Methyl-accepting chemotaxis protein</fullName>
    </submittedName>
</protein>
<dbReference type="InterPro" id="IPR051310">
    <property type="entry name" value="MCP_chemotaxis"/>
</dbReference>
<dbReference type="PANTHER" id="PTHR43531">
    <property type="entry name" value="PROTEIN ICFG"/>
    <property type="match status" value="1"/>
</dbReference>
<evidence type="ECO:0000313" key="7">
    <source>
        <dbReference type="EMBL" id="GAA6500571.1"/>
    </source>
</evidence>
<feature type="transmembrane region" description="Helical" evidence="4">
    <location>
        <begin position="190"/>
        <end position="210"/>
    </location>
</feature>
<dbReference type="Gene3D" id="1.10.287.950">
    <property type="entry name" value="Methyl-accepting chemotaxis protein"/>
    <property type="match status" value="1"/>
</dbReference>
<dbReference type="SMART" id="SM00283">
    <property type="entry name" value="MA"/>
    <property type="match status" value="1"/>
</dbReference>
<evidence type="ECO:0000313" key="8">
    <source>
        <dbReference type="Proteomes" id="UP001600941"/>
    </source>
</evidence>
<dbReference type="RefSeq" id="WP_033140579.1">
    <property type="nucleotide sequence ID" value="NZ_BAABZQ010000001.1"/>
</dbReference>
<feature type="domain" description="HAMP" evidence="6">
    <location>
        <begin position="212"/>
        <end position="264"/>
    </location>
</feature>
<dbReference type="Pfam" id="PF00672">
    <property type="entry name" value="HAMP"/>
    <property type="match status" value="1"/>
</dbReference>
<comment type="caution">
    <text evidence="7">The sequence shown here is derived from an EMBL/GenBank/DDBJ whole genome shotgun (WGS) entry which is preliminary data.</text>
</comment>
<keyword evidence="4" id="KW-1133">Transmembrane helix</keyword>
<name>A0ABQ0BVL8_9FIRM</name>
<dbReference type="EMBL" id="BAABZQ010000001">
    <property type="protein sequence ID" value="GAA6500571.1"/>
    <property type="molecule type" value="Genomic_DNA"/>
</dbReference>
<reference evidence="7 8" key="1">
    <citation type="submission" date="2024-04" db="EMBL/GenBank/DDBJ databases">
        <title>Defined microbial consortia suppress multidrug-resistant proinflammatory Enterobacteriaceae via ecological control.</title>
        <authorList>
            <person name="Furuichi M."/>
            <person name="Kawaguchi T."/>
            <person name="Pust M."/>
            <person name="Yasuma K."/>
            <person name="Plichta D."/>
            <person name="Hasegawa N."/>
            <person name="Ohya T."/>
            <person name="Bhattarai S."/>
            <person name="Sasajima S."/>
            <person name="Aoto Y."/>
            <person name="Tuganbaev T."/>
            <person name="Yaginuma M."/>
            <person name="Ueda M."/>
            <person name="Okahashi N."/>
            <person name="Amafuji K."/>
            <person name="Kiridooshi Y."/>
            <person name="Sugita K."/>
            <person name="Strazar M."/>
            <person name="Skelly A."/>
            <person name="Suda W."/>
            <person name="Hattori M."/>
            <person name="Nakamoto N."/>
            <person name="Caballero S."/>
            <person name="Norman J."/>
            <person name="Olle B."/>
            <person name="Tanoue T."/>
            <person name="Arita M."/>
            <person name="Bucci V."/>
            <person name="Atarashi K."/>
            <person name="Xavier R."/>
            <person name="Honda K."/>
        </authorList>
    </citation>
    <scope>NUCLEOTIDE SEQUENCE [LARGE SCALE GENOMIC DNA]</scope>
    <source>
        <strain evidence="8">k34-0107-D12</strain>
    </source>
</reference>
<keyword evidence="4" id="KW-0812">Transmembrane</keyword>
<dbReference type="SUPFAM" id="SSF58104">
    <property type="entry name" value="Methyl-accepting chemotaxis protein (MCP) signaling domain"/>
    <property type="match status" value="1"/>
</dbReference>